<name>A0A7G4WI24_9STRA</name>
<dbReference type="InterPro" id="IPR031825">
    <property type="entry name" value="RXLR"/>
</dbReference>
<comment type="domain">
    <text evidence="5">The RxLR-dEER motif acts to carry the protein into the host cell cytoplasm through binding to cell surface phosphatidylinositol-3-phosphate.</text>
</comment>
<dbReference type="Pfam" id="PF16810">
    <property type="entry name" value="RXLR"/>
    <property type="match status" value="1"/>
</dbReference>
<feature type="region of interest" description="Disordered" evidence="6">
    <location>
        <begin position="29"/>
        <end position="59"/>
    </location>
</feature>
<evidence type="ECO:0000256" key="5">
    <source>
        <dbReference type="RuleBase" id="RU367124"/>
    </source>
</evidence>
<reference evidence="7" key="1">
    <citation type="journal article" date="2020" name="Mol. Plant">
        <title>Functional analysis of RXLR effectors from the New Zealand kauri dieback pathogen Phytophthora agathidicida.</title>
        <authorList>
            <person name="Guo Y."/>
            <person name="Dupont P.Y."/>
            <person name="Mesarich C.H."/>
            <person name="Yang B."/>
            <person name="McDougal R.L."/>
            <person name="Panda P."/>
            <person name="Dijkwel P."/>
            <person name="Studholme D.J."/>
            <person name="Sambles C."/>
            <person name="Win J."/>
            <person name="Wang Y."/>
            <person name="Williams N.M."/>
            <person name="Bradshaw R.E."/>
        </authorList>
    </citation>
    <scope>NUCLEOTIDE SEQUENCE</scope>
    <source>
        <strain evidence="7">3770</strain>
    </source>
</reference>
<evidence type="ECO:0000256" key="4">
    <source>
        <dbReference type="ARBA" id="ARBA00022729"/>
    </source>
</evidence>
<dbReference type="PROSITE" id="PS51257">
    <property type="entry name" value="PROKAR_LIPOPROTEIN"/>
    <property type="match status" value="1"/>
</dbReference>
<evidence type="ECO:0000256" key="6">
    <source>
        <dbReference type="SAM" id="MobiDB-lite"/>
    </source>
</evidence>
<dbReference type="AlphaFoldDB" id="A0A7G4WI24"/>
<organism evidence="7">
    <name type="scientific">Phytophthora agathidicida</name>
    <dbReference type="NCBI Taxonomy" id="1642459"/>
    <lineage>
        <taxon>Eukaryota</taxon>
        <taxon>Sar</taxon>
        <taxon>Stramenopiles</taxon>
        <taxon>Oomycota</taxon>
        <taxon>Peronosporomycetes</taxon>
        <taxon>Peronosporales</taxon>
        <taxon>Peronosporaceae</taxon>
        <taxon>Phytophthora</taxon>
    </lineage>
</organism>
<comment type="function">
    <text evidence="5">Effector that suppresses plant defense responses during pathogen infection.</text>
</comment>
<keyword evidence="3 5" id="KW-0964">Secreted</keyword>
<proteinExistence type="inferred from homology"/>
<evidence type="ECO:0000256" key="2">
    <source>
        <dbReference type="ARBA" id="ARBA00010400"/>
    </source>
</evidence>
<accession>A0A7G4WI24</accession>
<feature type="compositionally biased region" description="Polar residues" evidence="6">
    <location>
        <begin position="29"/>
        <end position="43"/>
    </location>
</feature>
<evidence type="ECO:0000256" key="1">
    <source>
        <dbReference type="ARBA" id="ARBA00004613"/>
    </source>
</evidence>
<sequence>MRLHDVLLLTVTALTASCEALTPADQAQLSTAERSGLNSNTGKRSLRRHETLDDDDDNEERAGELKAAFSKVINSATTSASTLSTKYQNALKGAKESRTYLARYAKGLDADDVAKRLKIPYVKGIGWNQVQGRRGVRQVLGRDGVHQTAAARSALNWTVVYAGLYQQISLPLQRCLFCLIS</sequence>
<dbReference type="GO" id="GO:0005576">
    <property type="term" value="C:extracellular region"/>
    <property type="evidence" value="ECO:0007669"/>
    <property type="project" value="UniProtKB-SubCell"/>
</dbReference>
<feature type="signal peptide" evidence="5">
    <location>
        <begin position="1"/>
        <end position="20"/>
    </location>
</feature>
<keyword evidence="4 5" id="KW-0732">Signal</keyword>
<protein>
    <recommendedName>
        <fullName evidence="5">RxLR effector protein</fullName>
    </recommendedName>
</protein>
<gene>
    <name evidence="7" type="primary">PaRXLR35</name>
</gene>
<comment type="subcellular location">
    <subcellularLocation>
        <location evidence="1 5">Secreted</location>
    </subcellularLocation>
</comment>
<feature type="chain" id="PRO_5029031959" description="RxLR effector protein" evidence="5">
    <location>
        <begin position="21"/>
        <end position="181"/>
    </location>
</feature>
<evidence type="ECO:0000313" key="7">
    <source>
        <dbReference type="EMBL" id="QMU24859.1"/>
    </source>
</evidence>
<evidence type="ECO:0000256" key="3">
    <source>
        <dbReference type="ARBA" id="ARBA00022525"/>
    </source>
</evidence>
<comment type="similarity">
    <text evidence="2 5">Belongs to the RxLR effector family.</text>
</comment>
<dbReference type="EMBL" id="MT503135">
    <property type="protein sequence ID" value="QMU24859.1"/>
    <property type="molecule type" value="Genomic_DNA"/>
</dbReference>